<keyword evidence="1" id="KW-0996">Nickel insertion</keyword>
<dbReference type="eggNOG" id="ENOG502REVQ">
    <property type="taxonomic scope" value="Eukaryota"/>
</dbReference>
<dbReference type="PANTHER" id="PTHR33620:SF1">
    <property type="entry name" value="UREASE ACCESSORY PROTEIN F"/>
    <property type="match status" value="1"/>
</dbReference>
<dbReference type="GO" id="GO:0016151">
    <property type="term" value="F:nickel cation binding"/>
    <property type="evidence" value="ECO:0007669"/>
    <property type="project" value="InterPro"/>
</dbReference>
<comment type="similarity">
    <text evidence="3">Belongs to the UreF family.</text>
</comment>
<dbReference type="InterPro" id="IPR002639">
    <property type="entry name" value="UreF"/>
</dbReference>
<dbReference type="RefSeq" id="XP_016609600.1">
    <property type="nucleotide sequence ID" value="XM_016751632.1"/>
</dbReference>
<keyword evidence="2" id="KW-0143">Chaperone</keyword>
<accession>A0A0L0HJE5</accession>
<evidence type="ECO:0008006" key="6">
    <source>
        <dbReference type="Google" id="ProtNLM"/>
    </source>
</evidence>
<evidence type="ECO:0000256" key="3">
    <source>
        <dbReference type="ARBA" id="ARBA00046339"/>
    </source>
</evidence>
<dbReference type="AlphaFoldDB" id="A0A0L0HJE5"/>
<evidence type="ECO:0000256" key="1">
    <source>
        <dbReference type="ARBA" id="ARBA00022988"/>
    </source>
</evidence>
<dbReference type="STRING" id="645134.A0A0L0HJE5"/>
<dbReference type="Gene3D" id="1.10.4190.10">
    <property type="entry name" value="Urease accessory protein UreF"/>
    <property type="match status" value="1"/>
</dbReference>
<dbReference type="GeneID" id="27686884"/>
<sequence>MPETSLSKEDWLLWMEVIGGFVASAGLEAAVQAGHVRSTPDGSSLVSFVTASLHSYAHSAVPYVRAAWQALDETGLDADTDSLPTKRTDRVKNVVQKLQVLDEEYDGLTGSNHVARRASRTQGAAFLTLLVRGFPAAHGVDVVSVFKTEVRASRTAGHLPICFGVVSNCLGISLERTSHLFLFLHVRAILSAAIRLNLVGPYQGQQLLLTLQKSVESVLKKQCEIKSGVDEEIGRGAWQTAPVVDILQGLHDRLYSRMFNS</sequence>
<dbReference type="Proteomes" id="UP000053201">
    <property type="component" value="Unassembled WGS sequence"/>
</dbReference>
<dbReference type="PIRSF" id="PIRSF009467">
    <property type="entry name" value="Ureas_acces_UreF"/>
    <property type="match status" value="1"/>
</dbReference>
<evidence type="ECO:0000313" key="4">
    <source>
        <dbReference type="EMBL" id="KND01561.1"/>
    </source>
</evidence>
<proteinExistence type="inferred from homology"/>
<dbReference type="InterPro" id="IPR038277">
    <property type="entry name" value="UreF_sf"/>
</dbReference>
<evidence type="ECO:0000256" key="2">
    <source>
        <dbReference type="ARBA" id="ARBA00023186"/>
    </source>
</evidence>
<dbReference type="VEuPathDB" id="FungiDB:SPPG_03361"/>
<dbReference type="PANTHER" id="PTHR33620">
    <property type="entry name" value="UREASE ACCESSORY PROTEIN F"/>
    <property type="match status" value="1"/>
</dbReference>
<name>A0A0L0HJE5_SPIPD</name>
<dbReference type="OMA" id="WVGRHEK"/>
<evidence type="ECO:0000313" key="5">
    <source>
        <dbReference type="Proteomes" id="UP000053201"/>
    </source>
</evidence>
<protein>
    <recommendedName>
        <fullName evidence="6">Urease accessory protein UreF</fullName>
    </recommendedName>
</protein>
<organism evidence="4 5">
    <name type="scientific">Spizellomyces punctatus (strain DAOM BR117)</name>
    <dbReference type="NCBI Taxonomy" id="645134"/>
    <lineage>
        <taxon>Eukaryota</taxon>
        <taxon>Fungi</taxon>
        <taxon>Fungi incertae sedis</taxon>
        <taxon>Chytridiomycota</taxon>
        <taxon>Chytridiomycota incertae sedis</taxon>
        <taxon>Chytridiomycetes</taxon>
        <taxon>Spizellomycetales</taxon>
        <taxon>Spizellomycetaceae</taxon>
        <taxon>Spizellomyces</taxon>
    </lineage>
</organism>
<dbReference type="InParanoid" id="A0A0L0HJE5"/>
<dbReference type="FunCoup" id="A0A0L0HJE5">
    <property type="interactions" value="8"/>
</dbReference>
<gene>
    <name evidence="4" type="ORF">SPPG_03361</name>
</gene>
<dbReference type="OrthoDB" id="2550922at2759"/>
<dbReference type="EMBL" id="KQ257454">
    <property type="protein sequence ID" value="KND01561.1"/>
    <property type="molecule type" value="Genomic_DNA"/>
</dbReference>
<reference evidence="4 5" key="1">
    <citation type="submission" date="2009-08" db="EMBL/GenBank/DDBJ databases">
        <title>The Genome Sequence of Spizellomyces punctatus strain DAOM BR117.</title>
        <authorList>
            <consortium name="The Broad Institute Genome Sequencing Platform"/>
            <person name="Russ C."/>
            <person name="Cuomo C."/>
            <person name="Shea T."/>
            <person name="Young S.K."/>
            <person name="Zeng Q."/>
            <person name="Koehrsen M."/>
            <person name="Haas B."/>
            <person name="Borodovsky M."/>
            <person name="Guigo R."/>
            <person name="Alvarado L."/>
            <person name="Berlin A."/>
            <person name="Bochicchio J."/>
            <person name="Borenstein D."/>
            <person name="Chapman S."/>
            <person name="Chen Z."/>
            <person name="Engels R."/>
            <person name="Freedman E."/>
            <person name="Gellesch M."/>
            <person name="Goldberg J."/>
            <person name="Griggs A."/>
            <person name="Gujja S."/>
            <person name="Heiman D."/>
            <person name="Hepburn T."/>
            <person name="Howarth C."/>
            <person name="Jen D."/>
            <person name="Larson L."/>
            <person name="Lewis B."/>
            <person name="Mehta T."/>
            <person name="Park D."/>
            <person name="Pearson M."/>
            <person name="Roberts A."/>
            <person name="Saif S."/>
            <person name="Shenoy N."/>
            <person name="Sisk P."/>
            <person name="Stolte C."/>
            <person name="Sykes S."/>
            <person name="Thomson T."/>
            <person name="Walk T."/>
            <person name="White J."/>
            <person name="Yandava C."/>
            <person name="Burger G."/>
            <person name="Gray M.W."/>
            <person name="Holland P.W.H."/>
            <person name="King N."/>
            <person name="Lang F.B.F."/>
            <person name="Roger A.J."/>
            <person name="Ruiz-Trillo I."/>
            <person name="Lander E."/>
            <person name="Nusbaum C."/>
        </authorList>
    </citation>
    <scope>NUCLEOTIDE SEQUENCE [LARGE SCALE GENOMIC DNA]</scope>
    <source>
        <strain evidence="4 5">DAOM BR117</strain>
    </source>
</reference>
<dbReference type="Pfam" id="PF01730">
    <property type="entry name" value="UreF"/>
    <property type="match status" value="1"/>
</dbReference>
<keyword evidence="5" id="KW-1185">Reference proteome</keyword>